<proteinExistence type="predicted"/>
<dbReference type="Proteomes" id="UP000887565">
    <property type="component" value="Unplaced"/>
</dbReference>
<protein>
    <submittedName>
        <fullName evidence="2">Uncharacterized protein</fullName>
    </submittedName>
</protein>
<keyword evidence="1" id="KW-1185">Reference proteome</keyword>
<organism evidence="1 2">
    <name type="scientific">Romanomermis culicivorax</name>
    <name type="common">Nematode worm</name>
    <dbReference type="NCBI Taxonomy" id="13658"/>
    <lineage>
        <taxon>Eukaryota</taxon>
        <taxon>Metazoa</taxon>
        <taxon>Ecdysozoa</taxon>
        <taxon>Nematoda</taxon>
        <taxon>Enoplea</taxon>
        <taxon>Dorylaimia</taxon>
        <taxon>Mermithida</taxon>
        <taxon>Mermithoidea</taxon>
        <taxon>Mermithidae</taxon>
        <taxon>Romanomermis</taxon>
    </lineage>
</organism>
<dbReference type="AlphaFoldDB" id="A0A915JSA7"/>
<dbReference type="Gene3D" id="1.10.150.50">
    <property type="entry name" value="Transcription Factor, Ets-1"/>
    <property type="match status" value="1"/>
</dbReference>
<name>A0A915JSA7_ROMCU</name>
<dbReference type="InterPro" id="IPR013761">
    <property type="entry name" value="SAM/pointed_sf"/>
</dbReference>
<accession>A0A915JSA7</accession>
<sequence>VLDEIGAVASLRQLASSPIGFGDVALNFAKFRVDGDLLLRTRDENLINEIGLNSKYERMRFERELKSLK</sequence>
<dbReference type="SUPFAM" id="SSF47769">
    <property type="entry name" value="SAM/Pointed domain"/>
    <property type="match status" value="1"/>
</dbReference>
<evidence type="ECO:0000313" key="1">
    <source>
        <dbReference type="Proteomes" id="UP000887565"/>
    </source>
</evidence>
<dbReference type="WBParaSite" id="nRc.2.0.1.t29190-RA">
    <property type="protein sequence ID" value="nRc.2.0.1.t29190-RA"/>
    <property type="gene ID" value="nRc.2.0.1.g29190"/>
</dbReference>
<reference evidence="2" key="1">
    <citation type="submission" date="2022-11" db="UniProtKB">
        <authorList>
            <consortium name="WormBaseParasite"/>
        </authorList>
    </citation>
    <scope>IDENTIFICATION</scope>
</reference>
<evidence type="ECO:0000313" key="2">
    <source>
        <dbReference type="WBParaSite" id="nRc.2.0.1.t29190-RA"/>
    </source>
</evidence>